<organism evidence="3 4">
    <name type="scientific">Hominibacterium faecale</name>
    <dbReference type="NCBI Taxonomy" id="2839743"/>
    <lineage>
        <taxon>Bacteria</taxon>
        <taxon>Bacillati</taxon>
        <taxon>Bacillota</taxon>
        <taxon>Clostridia</taxon>
        <taxon>Peptostreptococcales</taxon>
        <taxon>Anaerovoracaceae</taxon>
        <taxon>Hominibacterium</taxon>
    </lineage>
</organism>
<dbReference type="AlphaFoldDB" id="A0A9J6QPY1"/>
<evidence type="ECO:0000256" key="1">
    <source>
        <dbReference type="SAM" id="Phobius"/>
    </source>
</evidence>
<name>A0A9J6QPY1_9FIRM</name>
<dbReference type="InterPro" id="IPR015943">
    <property type="entry name" value="WD40/YVTN_repeat-like_dom_sf"/>
</dbReference>
<dbReference type="EMBL" id="JAOSHN010000001">
    <property type="protein sequence ID" value="MCU7376843.1"/>
    <property type="molecule type" value="Genomic_DNA"/>
</dbReference>
<reference evidence="3" key="1">
    <citation type="submission" date="2022-09" db="EMBL/GenBank/DDBJ databases">
        <title>Culturomic study of gut microbiota in children with autism spectrum disorder.</title>
        <authorList>
            <person name="Efimov B.A."/>
            <person name="Chaplin A.V."/>
            <person name="Sokolova S.R."/>
            <person name="Pikina A.P."/>
            <person name="Korzhanova M."/>
            <person name="Belova V."/>
            <person name="Korostin D."/>
        </authorList>
    </citation>
    <scope>NUCLEOTIDE SEQUENCE</scope>
    <source>
        <strain evidence="3">ASD5510</strain>
    </source>
</reference>
<keyword evidence="1" id="KW-0812">Transmembrane</keyword>
<comment type="caution">
    <text evidence="3">The sequence shown here is derived from an EMBL/GenBank/DDBJ whole genome shotgun (WGS) entry which is preliminary data.</text>
</comment>
<evidence type="ECO:0000313" key="2">
    <source>
        <dbReference type="EMBL" id="MCU7376843.1"/>
    </source>
</evidence>
<dbReference type="SUPFAM" id="SSF63825">
    <property type="entry name" value="YWTD domain"/>
    <property type="match status" value="1"/>
</dbReference>
<sequence length="367" mass="42895">MKKRRKIILISGAVLIAIMLINIGQYAITRWYPINIDWETINDSVNSEEVSQDNYICYGKENGITNIPFMMGCKIILQSIETGKKHVVLEDINPLKGVAESAIIGDNILYYKQFMGEQYDGPPQAMNLKSKKSEWKTLPEDIDLINYGIEGHHLYYYESNNSPKEREVYCYNLKTGEQEKIAEGRQWETLKVLGEYVYLFDQEKSELVAISINDRQRKTWLLQMENPQELVDITNLDEQNLAVIIFNEKIVKLDIETGEQETILSLNNLESAKQQKENDDRWYGAMARGGSLYVYENERYLYVYRLNLETRKTELIVDGSKDAHYKAKDEFSSYVTFCRDYIACIYQYKKSTRIDVYNYNGEFVKEL</sequence>
<gene>
    <name evidence="2" type="ORF">OBO34_00575</name>
    <name evidence="3" type="ORF">OBO34_13670</name>
</gene>
<dbReference type="RefSeq" id="WP_253020455.1">
    <property type="nucleotide sequence ID" value="NZ_JAOSHN010000001.1"/>
</dbReference>
<keyword evidence="1" id="KW-0472">Membrane</keyword>
<dbReference type="Proteomes" id="UP001065549">
    <property type="component" value="Unassembled WGS sequence"/>
</dbReference>
<keyword evidence="4" id="KW-1185">Reference proteome</keyword>
<evidence type="ECO:0000313" key="4">
    <source>
        <dbReference type="Proteomes" id="UP001065549"/>
    </source>
</evidence>
<dbReference type="Gene3D" id="2.130.10.10">
    <property type="entry name" value="YVTN repeat-like/Quinoprotein amine dehydrogenase"/>
    <property type="match status" value="1"/>
</dbReference>
<keyword evidence="1" id="KW-1133">Transmembrane helix</keyword>
<evidence type="ECO:0000313" key="3">
    <source>
        <dbReference type="EMBL" id="MCU7379392.1"/>
    </source>
</evidence>
<evidence type="ECO:0008006" key="5">
    <source>
        <dbReference type="Google" id="ProtNLM"/>
    </source>
</evidence>
<proteinExistence type="predicted"/>
<feature type="transmembrane region" description="Helical" evidence="1">
    <location>
        <begin position="7"/>
        <end position="28"/>
    </location>
</feature>
<dbReference type="EMBL" id="JAOSHN010000005">
    <property type="protein sequence ID" value="MCU7379392.1"/>
    <property type="molecule type" value="Genomic_DNA"/>
</dbReference>
<protein>
    <recommendedName>
        <fullName evidence="5">DUF5050 domain-containing protein</fullName>
    </recommendedName>
</protein>
<accession>A0A9J6QPY1</accession>